<protein>
    <submittedName>
        <fullName evidence="1">Transcription factor</fullName>
    </submittedName>
</protein>
<dbReference type="EMBL" id="JAPWDS010000003">
    <property type="protein sequence ID" value="KAJ5502981.1"/>
    <property type="molecule type" value="Genomic_DNA"/>
</dbReference>
<gene>
    <name evidence="1" type="ORF">N7463_005855</name>
</gene>
<reference evidence="1" key="2">
    <citation type="journal article" date="2023" name="IMA Fungus">
        <title>Comparative genomic study of the Penicillium genus elucidates a diverse pangenome and 15 lateral gene transfer events.</title>
        <authorList>
            <person name="Petersen C."/>
            <person name="Sorensen T."/>
            <person name="Nielsen M.R."/>
            <person name="Sondergaard T.E."/>
            <person name="Sorensen J.L."/>
            <person name="Fitzpatrick D.A."/>
            <person name="Frisvad J.C."/>
            <person name="Nielsen K.L."/>
        </authorList>
    </citation>
    <scope>NUCLEOTIDE SEQUENCE</scope>
    <source>
        <strain evidence="1">IBT 29495</strain>
    </source>
</reference>
<proteinExistence type="predicted"/>
<organism evidence="1 2">
    <name type="scientific">Penicillium fimorum</name>
    <dbReference type="NCBI Taxonomy" id="1882269"/>
    <lineage>
        <taxon>Eukaryota</taxon>
        <taxon>Fungi</taxon>
        <taxon>Dikarya</taxon>
        <taxon>Ascomycota</taxon>
        <taxon>Pezizomycotina</taxon>
        <taxon>Eurotiomycetes</taxon>
        <taxon>Eurotiomycetidae</taxon>
        <taxon>Eurotiales</taxon>
        <taxon>Aspergillaceae</taxon>
        <taxon>Penicillium</taxon>
    </lineage>
</organism>
<comment type="caution">
    <text evidence="1">The sequence shown here is derived from an EMBL/GenBank/DDBJ whole genome shotgun (WGS) entry which is preliminary data.</text>
</comment>
<keyword evidence="2" id="KW-1185">Reference proteome</keyword>
<name>A0A9W9XUK5_9EURO</name>
<reference evidence="1" key="1">
    <citation type="submission" date="2022-12" db="EMBL/GenBank/DDBJ databases">
        <authorList>
            <person name="Petersen C."/>
        </authorList>
    </citation>
    <scope>NUCLEOTIDE SEQUENCE</scope>
    <source>
        <strain evidence="1">IBT 29495</strain>
    </source>
</reference>
<accession>A0A9W9XUK5</accession>
<dbReference type="OrthoDB" id="4360875at2759"/>
<dbReference type="AlphaFoldDB" id="A0A9W9XUK5"/>
<evidence type="ECO:0000313" key="2">
    <source>
        <dbReference type="Proteomes" id="UP001149954"/>
    </source>
</evidence>
<evidence type="ECO:0000313" key="1">
    <source>
        <dbReference type="EMBL" id="KAJ5502981.1"/>
    </source>
</evidence>
<dbReference type="Proteomes" id="UP001149954">
    <property type="component" value="Unassembled WGS sequence"/>
</dbReference>
<sequence length="117" mass="12887">MRQPQLPCNCLARTTEALGCFPDLSTRSPTETYRIPLDEVLSLGTALVEHWVLLHGCTVTDTHLDTRMLQTMIDAALKTLTLYDAVVESILGGWGKESNGGEIGMCTLGPRSTWTHR</sequence>